<dbReference type="Pfam" id="PF13682">
    <property type="entry name" value="CZB"/>
    <property type="match status" value="1"/>
</dbReference>
<dbReference type="InterPro" id="IPR029787">
    <property type="entry name" value="Nucleotide_cyclase"/>
</dbReference>
<dbReference type="PROSITE" id="PS50887">
    <property type="entry name" value="GGDEF"/>
    <property type="match status" value="1"/>
</dbReference>
<dbReference type="SMART" id="SM00267">
    <property type="entry name" value="GGDEF"/>
    <property type="match status" value="1"/>
</dbReference>
<dbReference type="PANTHER" id="PTHR45138:SF9">
    <property type="entry name" value="DIGUANYLATE CYCLASE DGCM-RELATED"/>
    <property type="match status" value="1"/>
</dbReference>
<dbReference type="InterPro" id="IPR025991">
    <property type="entry name" value="Chemoreceptor_zinc-bind_dom"/>
</dbReference>
<name>A0A557SMW1_9GAMM</name>
<dbReference type="OrthoDB" id="9803824at2"/>
<dbReference type="PANTHER" id="PTHR45138">
    <property type="entry name" value="REGULATORY COMPONENTS OF SENSORY TRANSDUCTION SYSTEM"/>
    <property type="match status" value="1"/>
</dbReference>
<reference evidence="5 6" key="1">
    <citation type="submission" date="2019-07" db="EMBL/GenBank/DDBJ databases">
        <title>The pathways for chlorine oxyanion respiration interact through the shared metabolite chlorate.</title>
        <authorList>
            <person name="Barnum T.P."/>
            <person name="Cheng Y."/>
            <person name="Hill K.A."/>
            <person name="Lucas L.N."/>
            <person name="Carlson H.K."/>
            <person name="Coates J.D."/>
        </authorList>
    </citation>
    <scope>NUCLEOTIDE SEQUENCE [LARGE SCALE GENOMIC DNA]</scope>
    <source>
        <strain evidence="5 6">BK-1</strain>
    </source>
</reference>
<evidence type="ECO:0000259" key="4">
    <source>
        <dbReference type="PROSITE" id="PS50887"/>
    </source>
</evidence>
<dbReference type="Gene3D" id="1.20.120.30">
    <property type="entry name" value="Aspartate receptor, ligand-binding domain"/>
    <property type="match status" value="1"/>
</dbReference>
<comment type="catalytic activity">
    <reaction evidence="3">
        <text>2 GTP = 3',3'-c-di-GMP + 2 diphosphate</text>
        <dbReference type="Rhea" id="RHEA:24898"/>
        <dbReference type="ChEBI" id="CHEBI:33019"/>
        <dbReference type="ChEBI" id="CHEBI:37565"/>
        <dbReference type="ChEBI" id="CHEBI:58805"/>
        <dbReference type="EC" id="2.7.7.65"/>
    </reaction>
</comment>
<feature type="domain" description="GGDEF" evidence="4">
    <location>
        <begin position="314"/>
        <end position="446"/>
    </location>
</feature>
<dbReference type="InterPro" id="IPR043128">
    <property type="entry name" value="Rev_trsase/Diguanyl_cyclase"/>
</dbReference>
<dbReference type="SUPFAM" id="SSF55073">
    <property type="entry name" value="Nucleotide cyclase"/>
    <property type="match status" value="1"/>
</dbReference>
<sequence>MSEIERLRTLVGLDQADIDLISEYKDVIEIELTSRTKAYEEWFYTATDWPNEINPFIEGYLASFFSADYDDHFFAIQYQQASHWRKRQIDSGTAIASLTQLRDIFINIGGVLLDHKLSRSLCRVVDLAQSIQAVVHHLDHMQSRHRLMAEQEIKRATRMFNHLSPSDQDGILNAYIEHYRWKLKAYRLALGDTPEDIALPLSHHECTLGRWLDGGGIKEIPKPYQTALDVAHKRLHKLATMAVEDVTAGKPHAVAAYLMDLEAASDEITSILYDNLTTRLNVLAIEDTLTRLPNRRQFDRDIGQKMAYADRTQTNLGLLVIDIDHFKKINDEYGHTIGDEFLKQLTERFSHSIRAADSIYRWGGEEFTALVWPSDQEELGKIAERLRESVMEKPLTTSNGTLTATISIGAVMYDHQVHQTSDDLFRAADHNLQVAKQSGRNRVVLL</sequence>
<evidence type="ECO:0000313" key="5">
    <source>
        <dbReference type="EMBL" id="TVO78759.1"/>
    </source>
</evidence>
<organism evidence="5 6">
    <name type="scientific">Sedimenticola selenatireducens</name>
    <dbReference type="NCBI Taxonomy" id="191960"/>
    <lineage>
        <taxon>Bacteria</taxon>
        <taxon>Pseudomonadati</taxon>
        <taxon>Pseudomonadota</taxon>
        <taxon>Gammaproteobacteria</taxon>
        <taxon>Chromatiales</taxon>
        <taxon>Sedimenticolaceae</taxon>
        <taxon>Sedimenticola</taxon>
    </lineage>
</organism>
<evidence type="ECO:0000256" key="1">
    <source>
        <dbReference type="ARBA" id="ARBA00001946"/>
    </source>
</evidence>
<dbReference type="EMBL" id="VMNH01000002">
    <property type="protein sequence ID" value="TVO78759.1"/>
    <property type="molecule type" value="Genomic_DNA"/>
</dbReference>
<comment type="caution">
    <text evidence="5">The sequence shown here is derived from an EMBL/GenBank/DDBJ whole genome shotgun (WGS) entry which is preliminary data.</text>
</comment>
<dbReference type="Pfam" id="PF00990">
    <property type="entry name" value="GGDEF"/>
    <property type="match status" value="1"/>
</dbReference>
<gene>
    <name evidence="5" type="ORF">FHP88_00950</name>
</gene>
<proteinExistence type="predicted"/>
<dbReference type="InterPro" id="IPR000160">
    <property type="entry name" value="GGDEF_dom"/>
</dbReference>
<dbReference type="FunFam" id="3.30.70.270:FF:000001">
    <property type="entry name" value="Diguanylate cyclase domain protein"/>
    <property type="match status" value="1"/>
</dbReference>
<dbReference type="AlphaFoldDB" id="A0A557SMW1"/>
<dbReference type="Gene3D" id="3.30.70.270">
    <property type="match status" value="1"/>
</dbReference>
<dbReference type="CDD" id="cd01949">
    <property type="entry name" value="GGDEF"/>
    <property type="match status" value="1"/>
</dbReference>
<evidence type="ECO:0000256" key="2">
    <source>
        <dbReference type="ARBA" id="ARBA00012528"/>
    </source>
</evidence>
<dbReference type="InterPro" id="IPR050469">
    <property type="entry name" value="Diguanylate_Cyclase"/>
</dbReference>
<dbReference type="EC" id="2.7.7.65" evidence="2"/>
<keyword evidence="6" id="KW-1185">Reference proteome</keyword>
<evidence type="ECO:0000256" key="3">
    <source>
        <dbReference type="ARBA" id="ARBA00034247"/>
    </source>
</evidence>
<accession>A0A557SMW1</accession>
<protein>
    <recommendedName>
        <fullName evidence="2">diguanylate cyclase</fullName>
        <ecNumber evidence="2">2.7.7.65</ecNumber>
    </recommendedName>
</protein>
<dbReference type="Proteomes" id="UP000316649">
    <property type="component" value="Unassembled WGS sequence"/>
</dbReference>
<dbReference type="RefSeq" id="WP_144357117.1">
    <property type="nucleotide sequence ID" value="NZ_VMNH01000002.1"/>
</dbReference>
<evidence type="ECO:0000313" key="6">
    <source>
        <dbReference type="Proteomes" id="UP000316649"/>
    </source>
</evidence>
<dbReference type="NCBIfam" id="TIGR00254">
    <property type="entry name" value="GGDEF"/>
    <property type="match status" value="1"/>
</dbReference>
<comment type="cofactor">
    <cofactor evidence="1">
        <name>Mg(2+)</name>
        <dbReference type="ChEBI" id="CHEBI:18420"/>
    </cofactor>
</comment>
<dbReference type="GO" id="GO:0052621">
    <property type="term" value="F:diguanylate cyclase activity"/>
    <property type="evidence" value="ECO:0007669"/>
    <property type="project" value="UniProtKB-EC"/>
</dbReference>